<name>A0A3N4Z3R3_9MICO</name>
<dbReference type="NCBIfam" id="TIGR01123">
    <property type="entry name" value="ilvE_II"/>
    <property type="match status" value="1"/>
</dbReference>
<dbReference type="RefSeq" id="WP_123913658.1">
    <property type="nucleotide sequence ID" value="NZ_RKRA01000001.1"/>
</dbReference>
<evidence type="ECO:0000256" key="15">
    <source>
        <dbReference type="PIRSR" id="PIRSR006468-1"/>
    </source>
</evidence>
<comment type="catalytic activity">
    <reaction evidence="12">
        <text>L-valine + 2-oxoglutarate = 3-methyl-2-oxobutanoate + L-glutamate</text>
        <dbReference type="Rhea" id="RHEA:24813"/>
        <dbReference type="ChEBI" id="CHEBI:11851"/>
        <dbReference type="ChEBI" id="CHEBI:16810"/>
        <dbReference type="ChEBI" id="CHEBI:29985"/>
        <dbReference type="ChEBI" id="CHEBI:57762"/>
        <dbReference type="EC" id="2.6.1.42"/>
    </reaction>
</comment>
<accession>A0A3N4Z3R3</accession>
<keyword evidence="7 16" id="KW-0032">Aminotransferase</keyword>
<evidence type="ECO:0000256" key="10">
    <source>
        <dbReference type="ARBA" id="ARBA00022898"/>
    </source>
</evidence>
<evidence type="ECO:0000256" key="12">
    <source>
        <dbReference type="ARBA" id="ARBA00048212"/>
    </source>
</evidence>
<sequence>MSTSSEQVATLTGLSAAQLPPAAEVAKRFPLTPNAAPAAADAHGEVMGKLSFGVAFTDHMGRARWTPERGWHDRRTEAFGPLTISPAAAVLHYGQEVFEGLKAYRHDDGSVWTFRPGFNAARFNASARRLALPELPEEDFVGSLAALVAADERWVPGSEGSSLYLRPFMVATEAFLGVRAAHEIDYLVIASPVGPYFPHGFTPVSIWVSQDFHRVGPGGTGAAKTGGNYAASLLPQQEAYAKGFEQVCFLDAATGTQLEELGGMNVVVVDADGAVRTPALTGTILEGGTRGSILQLLRDAGREVREETITLTALLEQIRSGAVRELFACGTAAVITPIGRLAGADFDVTVADGAPGETTRELYGTLTEIQYGRRPDPHEWMYRLV</sequence>
<comment type="catalytic activity">
    <reaction evidence="13">
        <text>L-isoleucine + 2-oxoglutarate = (S)-3-methyl-2-oxopentanoate + L-glutamate</text>
        <dbReference type="Rhea" id="RHEA:24801"/>
        <dbReference type="ChEBI" id="CHEBI:16810"/>
        <dbReference type="ChEBI" id="CHEBI:29985"/>
        <dbReference type="ChEBI" id="CHEBI:35146"/>
        <dbReference type="ChEBI" id="CHEBI:58045"/>
        <dbReference type="EC" id="2.6.1.42"/>
    </reaction>
</comment>
<proteinExistence type="inferred from homology"/>
<dbReference type="InterPro" id="IPR033939">
    <property type="entry name" value="BCAT_family"/>
</dbReference>
<dbReference type="Gene3D" id="3.20.10.10">
    <property type="entry name" value="D-amino Acid Aminotransferase, subunit A, domain 2"/>
    <property type="match status" value="1"/>
</dbReference>
<dbReference type="SUPFAM" id="SSF56752">
    <property type="entry name" value="D-aminoacid aminotransferase-like PLP-dependent enzymes"/>
    <property type="match status" value="1"/>
</dbReference>
<evidence type="ECO:0000256" key="13">
    <source>
        <dbReference type="ARBA" id="ARBA00048798"/>
    </source>
</evidence>
<evidence type="ECO:0000256" key="9">
    <source>
        <dbReference type="ARBA" id="ARBA00022679"/>
    </source>
</evidence>
<evidence type="ECO:0000256" key="5">
    <source>
        <dbReference type="ARBA" id="ARBA00009320"/>
    </source>
</evidence>
<dbReference type="UniPathway" id="UPA00048">
    <property type="reaction ID" value="UER00073"/>
</dbReference>
<feature type="modified residue" description="N6-(pyridoxal phosphate)lysine" evidence="15">
    <location>
        <position position="224"/>
    </location>
</feature>
<dbReference type="CDD" id="cd01557">
    <property type="entry name" value="BCAT_beta_family"/>
    <property type="match status" value="1"/>
</dbReference>
<reference evidence="16 17" key="1">
    <citation type="submission" date="2018-11" db="EMBL/GenBank/DDBJ databases">
        <title>Sequencing the genomes of 1000 actinobacteria strains.</title>
        <authorList>
            <person name="Klenk H.-P."/>
        </authorList>
    </citation>
    <scope>NUCLEOTIDE SEQUENCE [LARGE SCALE GENOMIC DNA]</scope>
    <source>
        <strain evidence="16 17">DSM 14418</strain>
    </source>
</reference>
<dbReference type="AlphaFoldDB" id="A0A3N4Z3R3"/>
<comment type="similarity">
    <text evidence="5">Belongs to the class-IV pyridoxal-phosphate-dependent aminotransferase family.</text>
</comment>
<keyword evidence="11" id="KW-0100">Branched-chain amino acid biosynthesis</keyword>
<evidence type="ECO:0000313" key="16">
    <source>
        <dbReference type="EMBL" id="RPF25690.1"/>
    </source>
</evidence>
<comment type="catalytic activity">
    <reaction evidence="14">
        <text>L-leucine + 2-oxoglutarate = 4-methyl-2-oxopentanoate + L-glutamate</text>
        <dbReference type="Rhea" id="RHEA:18321"/>
        <dbReference type="ChEBI" id="CHEBI:16810"/>
        <dbReference type="ChEBI" id="CHEBI:17865"/>
        <dbReference type="ChEBI" id="CHEBI:29985"/>
        <dbReference type="ChEBI" id="CHEBI:57427"/>
        <dbReference type="EC" id="2.6.1.42"/>
    </reaction>
</comment>
<dbReference type="InterPro" id="IPR036038">
    <property type="entry name" value="Aminotransferase-like"/>
</dbReference>
<keyword evidence="8" id="KW-0028">Amino-acid biosynthesis</keyword>
<evidence type="ECO:0000256" key="2">
    <source>
        <dbReference type="ARBA" id="ARBA00004824"/>
    </source>
</evidence>
<dbReference type="UniPathway" id="UPA00049">
    <property type="reaction ID" value="UER00062"/>
</dbReference>
<dbReference type="InterPro" id="IPR005786">
    <property type="entry name" value="B_amino_transII"/>
</dbReference>
<dbReference type="PANTHER" id="PTHR11825:SF44">
    <property type="entry name" value="BRANCHED-CHAIN-AMINO-ACID AMINOTRANSFERASE"/>
    <property type="match status" value="1"/>
</dbReference>
<gene>
    <name evidence="16" type="ORF">EDD32_0094</name>
</gene>
<keyword evidence="10" id="KW-0663">Pyridoxal phosphate</keyword>
<dbReference type="InterPro" id="IPR001544">
    <property type="entry name" value="Aminotrans_IV"/>
</dbReference>
<dbReference type="Gene3D" id="3.30.470.10">
    <property type="match status" value="1"/>
</dbReference>
<dbReference type="GO" id="GO:0004084">
    <property type="term" value="F:branched-chain-amino-acid transaminase activity"/>
    <property type="evidence" value="ECO:0007669"/>
    <property type="project" value="UniProtKB-EC"/>
</dbReference>
<evidence type="ECO:0000256" key="14">
    <source>
        <dbReference type="ARBA" id="ARBA00049229"/>
    </source>
</evidence>
<dbReference type="GO" id="GO:0009098">
    <property type="term" value="P:L-leucine biosynthetic process"/>
    <property type="evidence" value="ECO:0007669"/>
    <property type="project" value="UniProtKB-UniPathway"/>
</dbReference>
<evidence type="ECO:0000256" key="4">
    <source>
        <dbReference type="ARBA" id="ARBA00005072"/>
    </source>
</evidence>
<dbReference type="PIRSF" id="PIRSF006468">
    <property type="entry name" value="BCAT1"/>
    <property type="match status" value="1"/>
</dbReference>
<dbReference type="Pfam" id="PF01063">
    <property type="entry name" value="Aminotran_4"/>
    <property type="match status" value="1"/>
</dbReference>
<dbReference type="OrthoDB" id="9804984at2"/>
<dbReference type="InterPro" id="IPR043132">
    <property type="entry name" value="BCAT-like_C"/>
</dbReference>
<evidence type="ECO:0000256" key="11">
    <source>
        <dbReference type="ARBA" id="ARBA00023304"/>
    </source>
</evidence>
<comment type="caution">
    <text evidence="16">The sequence shown here is derived from an EMBL/GenBank/DDBJ whole genome shotgun (WGS) entry which is preliminary data.</text>
</comment>
<comment type="pathway">
    <text evidence="4">Amino-acid biosynthesis; L-leucine biosynthesis; L-leucine from 3-methyl-2-oxobutanoate: step 4/4.</text>
</comment>
<evidence type="ECO:0000313" key="17">
    <source>
        <dbReference type="Proteomes" id="UP000280726"/>
    </source>
</evidence>
<dbReference type="Proteomes" id="UP000280726">
    <property type="component" value="Unassembled WGS sequence"/>
</dbReference>
<comment type="cofactor">
    <cofactor evidence="1">
        <name>pyridoxal 5'-phosphate</name>
        <dbReference type="ChEBI" id="CHEBI:597326"/>
    </cofactor>
</comment>
<dbReference type="NCBIfam" id="NF009897">
    <property type="entry name" value="PRK13357.1"/>
    <property type="match status" value="1"/>
</dbReference>
<keyword evidence="17" id="KW-1185">Reference proteome</keyword>
<evidence type="ECO:0000256" key="7">
    <source>
        <dbReference type="ARBA" id="ARBA00022576"/>
    </source>
</evidence>
<dbReference type="PANTHER" id="PTHR11825">
    <property type="entry name" value="SUBGROUP IIII AMINOTRANSFERASE"/>
    <property type="match status" value="1"/>
</dbReference>
<evidence type="ECO:0000256" key="6">
    <source>
        <dbReference type="ARBA" id="ARBA00013053"/>
    </source>
</evidence>
<protein>
    <recommendedName>
        <fullName evidence="6">branched-chain-amino-acid transaminase</fullName>
        <ecNumber evidence="6">2.6.1.42</ecNumber>
    </recommendedName>
</protein>
<dbReference type="GO" id="GO:0009097">
    <property type="term" value="P:isoleucine biosynthetic process"/>
    <property type="evidence" value="ECO:0007669"/>
    <property type="project" value="UniProtKB-UniPathway"/>
</dbReference>
<dbReference type="InterPro" id="IPR043131">
    <property type="entry name" value="BCAT-like_N"/>
</dbReference>
<dbReference type="GO" id="GO:0009099">
    <property type="term" value="P:L-valine biosynthetic process"/>
    <property type="evidence" value="ECO:0007669"/>
    <property type="project" value="UniProtKB-UniPathway"/>
</dbReference>
<evidence type="ECO:0000256" key="3">
    <source>
        <dbReference type="ARBA" id="ARBA00004931"/>
    </source>
</evidence>
<organism evidence="16 17">
    <name type="scientific">Georgenia muralis</name>
    <dbReference type="NCBI Taxonomy" id="154117"/>
    <lineage>
        <taxon>Bacteria</taxon>
        <taxon>Bacillati</taxon>
        <taxon>Actinomycetota</taxon>
        <taxon>Actinomycetes</taxon>
        <taxon>Micrococcales</taxon>
        <taxon>Bogoriellaceae</taxon>
        <taxon>Georgenia</taxon>
    </lineage>
</organism>
<evidence type="ECO:0000256" key="1">
    <source>
        <dbReference type="ARBA" id="ARBA00001933"/>
    </source>
</evidence>
<keyword evidence="9 16" id="KW-0808">Transferase</keyword>
<comment type="pathway">
    <text evidence="3">Amino-acid biosynthesis; L-valine biosynthesis; L-valine from pyruvate: step 4/4.</text>
</comment>
<dbReference type="EC" id="2.6.1.42" evidence="6"/>
<comment type="pathway">
    <text evidence="2">Amino-acid biosynthesis; L-isoleucine biosynthesis; L-isoleucine from 2-oxobutanoate: step 4/4.</text>
</comment>
<evidence type="ECO:0000256" key="8">
    <source>
        <dbReference type="ARBA" id="ARBA00022605"/>
    </source>
</evidence>
<dbReference type="UniPathway" id="UPA00047">
    <property type="reaction ID" value="UER00058"/>
</dbReference>
<dbReference type="EMBL" id="RKRA01000001">
    <property type="protein sequence ID" value="RPF25690.1"/>
    <property type="molecule type" value="Genomic_DNA"/>
</dbReference>